<evidence type="ECO:0000256" key="11">
    <source>
        <dbReference type="ARBA" id="ARBA00023136"/>
    </source>
</evidence>
<evidence type="ECO:0000256" key="6">
    <source>
        <dbReference type="ARBA" id="ARBA00022692"/>
    </source>
</evidence>
<feature type="chain" id="PRO_5014130310" evidence="15">
    <location>
        <begin position="22"/>
        <end position="629"/>
    </location>
</feature>
<feature type="signal peptide" evidence="15">
    <location>
        <begin position="1"/>
        <end position="21"/>
    </location>
</feature>
<evidence type="ECO:0000313" key="19">
    <source>
        <dbReference type="EMBL" id="GBC99463.1"/>
    </source>
</evidence>
<evidence type="ECO:0000256" key="5">
    <source>
        <dbReference type="ARBA" id="ARBA00022597"/>
    </source>
</evidence>
<proteinExistence type="inferred from homology"/>
<evidence type="ECO:0000256" key="1">
    <source>
        <dbReference type="ARBA" id="ARBA00004571"/>
    </source>
</evidence>
<dbReference type="InterPro" id="IPR003715">
    <property type="entry name" value="Poly_export_N"/>
</dbReference>
<keyword evidence="12" id="KW-0564">Palmitate</keyword>
<feature type="domain" description="SLBB" evidence="18">
    <location>
        <begin position="355"/>
        <end position="429"/>
    </location>
</feature>
<evidence type="ECO:0000256" key="4">
    <source>
        <dbReference type="ARBA" id="ARBA00022452"/>
    </source>
</evidence>
<keyword evidence="6" id="KW-0812">Transmembrane</keyword>
<dbReference type="AlphaFoldDB" id="A0A2H5XE49"/>
<feature type="domain" description="Soluble ligand binding" evidence="17">
    <location>
        <begin position="107"/>
        <end position="160"/>
    </location>
</feature>
<evidence type="ECO:0000256" key="9">
    <source>
        <dbReference type="ARBA" id="ARBA00023065"/>
    </source>
</evidence>
<feature type="domain" description="SLBB" evidence="18">
    <location>
        <begin position="436"/>
        <end position="513"/>
    </location>
</feature>
<dbReference type="Pfam" id="PF02563">
    <property type="entry name" value="Poly_export"/>
    <property type="match status" value="1"/>
</dbReference>
<evidence type="ECO:0000256" key="7">
    <source>
        <dbReference type="ARBA" id="ARBA00022729"/>
    </source>
</evidence>
<sequence>MMRAVYLTAVVVGMWVTVAAAQNASAETYRLNPGDVVTVTVLGEPLLSGDQLVGPDGTIRLPLIGSVTAAGLTLDELTDRLTKALQRFLREPKVIVALKQLPPMFRRVYVLGAVKMPGAYALPVGESPTVFDAIALAGGFTEDADLERVRVFQKDGQVLTFNLRNFQADGFRLNGSVIQPGDLVWVPPAFVRVSIAGAVNLPGYHPVPAQTTLLDLLARAGGVKDPSAIIRVYRNGVEILSVPWTKLSEGGVATPITLQEGDTVLAAVKEIAGVVVTGAGVQRPGVFNLIGRITVLGALSMAGVAADPARPLRVRVLRDGKEVTQVQWNSSTPVQELGMELQSGDLVVVEPMVIRVTIVGPVQKPGSYELPAGSRVTDLLARAEGVQPTADLANAVLVRKGESRTLDLLQLFWEARLDNDVELQDGDVLLLPAVRKVWVVGAVQRPGSLDFQPRMTVVDAISAAGGVRSLEEADLSAVRLVSGGETRVLNLESAFRGATIPMEMVKPGDVIIVPERSKAYVFGAVARPGAVRVQTGETAITILSAAGGPVQDARLDDAVLVRLVDGKPTVIRLALDKAIKEGDPRQAPPIQAGDILYIPPRRRAGWENVTRALGLVTSFATAAYYLLHR</sequence>
<evidence type="ECO:0000256" key="8">
    <source>
        <dbReference type="ARBA" id="ARBA00023047"/>
    </source>
</evidence>
<dbReference type="GO" id="GO:0015159">
    <property type="term" value="F:polysaccharide transmembrane transporter activity"/>
    <property type="evidence" value="ECO:0007669"/>
    <property type="project" value="InterPro"/>
</dbReference>
<comment type="similarity">
    <text evidence="2">Belongs to the BexD/CtrA/VexA family.</text>
</comment>
<dbReference type="PANTHER" id="PTHR33619">
    <property type="entry name" value="POLYSACCHARIDE EXPORT PROTEIN GFCE-RELATED"/>
    <property type="match status" value="1"/>
</dbReference>
<keyword evidence="9" id="KW-0406">Ion transport</keyword>
<dbReference type="InterPro" id="IPR049712">
    <property type="entry name" value="Poly_export"/>
</dbReference>
<evidence type="ECO:0000256" key="15">
    <source>
        <dbReference type="SAM" id="SignalP"/>
    </source>
</evidence>
<dbReference type="Gene3D" id="3.10.560.10">
    <property type="entry name" value="Outer membrane lipoprotein wza domain like"/>
    <property type="match status" value="6"/>
</dbReference>
<dbReference type="InterPro" id="IPR054765">
    <property type="entry name" value="SLBB_dom"/>
</dbReference>
<dbReference type="Gene3D" id="3.30.1950.10">
    <property type="entry name" value="wza like domain"/>
    <property type="match status" value="1"/>
</dbReference>
<feature type="domain" description="Soluble ligand binding" evidence="17">
    <location>
        <begin position="519"/>
        <end position="571"/>
    </location>
</feature>
<evidence type="ECO:0000259" key="17">
    <source>
        <dbReference type="Pfam" id="PF10531"/>
    </source>
</evidence>
<evidence type="ECO:0000256" key="14">
    <source>
        <dbReference type="ARBA" id="ARBA00023288"/>
    </source>
</evidence>
<keyword evidence="11" id="KW-0472">Membrane</keyword>
<keyword evidence="10" id="KW-0626">Porin</keyword>
<feature type="domain" description="Soluble ligand binding" evidence="17">
    <location>
        <begin position="193"/>
        <end position="237"/>
    </location>
</feature>
<evidence type="ECO:0000256" key="2">
    <source>
        <dbReference type="ARBA" id="ARBA00009450"/>
    </source>
</evidence>
<keyword evidence="14" id="KW-0449">Lipoprotein</keyword>
<gene>
    <name evidence="19" type="primary">kpsD</name>
    <name evidence="19" type="ORF">HRbin17_01987</name>
</gene>
<evidence type="ECO:0000313" key="20">
    <source>
        <dbReference type="Proteomes" id="UP000236173"/>
    </source>
</evidence>
<keyword evidence="8" id="KW-0625">Polysaccharide transport</keyword>
<keyword evidence="4" id="KW-1134">Transmembrane beta strand</keyword>
<evidence type="ECO:0000256" key="3">
    <source>
        <dbReference type="ARBA" id="ARBA00022448"/>
    </source>
</evidence>
<evidence type="ECO:0000259" key="16">
    <source>
        <dbReference type="Pfam" id="PF02563"/>
    </source>
</evidence>
<evidence type="ECO:0000256" key="13">
    <source>
        <dbReference type="ARBA" id="ARBA00023237"/>
    </source>
</evidence>
<accession>A0A2H5XE49</accession>
<reference evidence="20" key="1">
    <citation type="submission" date="2017-09" db="EMBL/GenBank/DDBJ databases">
        <title>Metaegenomics of thermophilic ammonia-oxidizing enrichment culture.</title>
        <authorList>
            <person name="Kato S."/>
            <person name="Suzuki K."/>
        </authorList>
    </citation>
    <scope>NUCLEOTIDE SEQUENCE [LARGE SCALE GENOMIC DNA]</scope>
</reference>
<dbReference type="Pfam" id="PF10531">
    <property type="entry name" value="SLBB"/>
    <property type="match status" value="4"/>
</dbReference>
<name>A0A2H5XE49_9BACT</name>
<protein>
    <submittedName>
        <fullName evidence="19">Polysialic acid transport protein KpsD</fullName>
    </submittedName>
</protein>
<dbReference type="InterPro" id="IPR019554">
    <property type="entry name" value="Soluble_ligand-bd"/>
</dbReference>
<keyword evidence="7 15" id="KW-0732">Signal</keyword>
<evidence type="ECO:0000256" key="10">
    <source>
        <dbReference type="ARBA" id="ARBA00023114"/>
    </source>
</evidence>
<dbReference type="PANTHER" id="PTHR33619:SF3">
    <property type="entry name" value="POLYSACCHARIDE EXPORT PROTEIN GFCE-RELATED"/>
    <property type="match status" value="1"/>
</dbReference>
<dbReference type="Pfam" id="PF22461">
    <property type="entry name" value="SLBB_2"/>
    <property type="match status" value="2"/>
</dbReference>
<comment type="caution">
    <text evidence="19">The sequence shown here is derived from an EMBL/GenBank/DDBJ whole genome shotgun (WGS) entry which is preliminary data.</text>
</comment>
<feature type="domain" description="Soluble ligand binding" evidence="17">
    <location>
        <begin position="275"/>
        <end position="324"/>
    </location>
</feature>
<dbReference type="GO" id="GO:0009279">
    <property type="term" value="C:cell outer membrane"/>
    <property type="evidence" value="ECO:0007669"/>
    <property type="project" value="UniProtKB-SubCell"/>
</dbReference>
<dbReference type="GO" id="GO:0046930">
    <property type="term" value="C:pore complex"/>
    <property type="evidence" value="ECO:0007669"/>
    <property type="project" value="UniProtKB-KW"/>
</dbReference>
<dbReference type="Proteomes" id="UP000236173">
    <property type="component" value="Unassembled WGS sequence"/>
</dbReference>
<dbReference type="EMBL" id="BEHT01000028">
    <property type="protein sequence ID" value="GBC99463.1"/>
    <property type="molecule type" value="Genomic_DNA"/>
</dbReference>
<feature type="domain" description="Polysaccharide export protein N-terminal" evidence="16">
    <location>
        <begin position="24"/>
        <end position="98"/>
    </location>
</feature>
<comment type="subcellular location">
    <subcellularLocation>
        <location evidence="1">Cell outer membrane</location>
        <topology evidence="1">Multi-pass membrane protein</topology>
    </subcellularLocation>
</comment>
<dbReference type="GO" id="GO:0015288">
    <property type="term" value="F:porin activity"/>
    <property type="evidence" value="ECO:0007669"/>
    <property type="project" value="UniProtKB-KW"/>
</dbReference>
<keyword evidence="3" id="KW-0813">Transport</keyword>
<keyword evidence="13" id="KW-0998">Cell outer membrane</keyword>
<organism evidence="19 20">
    <name type="scientific">Candidatus Fervidibacter japonicus</name>
    <dbReference type="NCBI Taxonomy" id="2035412"/>
    <lineage>
        <taxon>Bacteria</taxon>
        <taxon>Candidatus Fervidibacterota</taxon>
        <taxon>Candidatus Fervidibacter</taxon>
    </lineage>
</organism>
<keyword evidence="5" id="KW-0762">Sugar transport</keyword>
<dbReference type="GO" id="GO:0006811">
    <property type="term" value="P:monoatomic ion transport"/>
    <property type="evidence" value="ECO:0007669"/>
    <property type="project" value="UniProtKB-KW"/>
</dbReference>
<evidence type="ECO:0000256" key="12">
    <source>
        <dbReference type="ARBA" id="ARBA00023139"/>
    </source>
</evidence>
<evidence type="ECO:0000259" key="18">
    <source>
        <dbReference type="Pfam" id="PF22461"/>
    </source>
</evidence>